<organism evidence="1 2">
    <name type="scientific">Hymenoscyphus albidus</name>
    <dbReference type="NCBI Taxonomy" id="595503"/>
    <lineage>
        <taxon>Eukaryota</taxon>
        <taxon>Fungi</taxon>
        <taxon>Dikarya</taxon>
        <taxon>Ascomycota</taxon>
        <taxon>Pezizomycotina</taxon>
        <taxon>Leotiomycetes</taxon>
        <taxon>Helotiales</taxon>
        <taxon>Helotiaceae</taxon>
        <taxon>Hymenoscyphus</taxon>
    </lineage>
</organism>
<evidence type="ECO:0008006" key="3">
    <source>
        <dbReference type="Google" id="ProtNLM"/>
    </source>
</evidence>
<proteinExistence type="predicted"/>
<comment type="caution">
    <text evidence="1">The sequence shown here is derived from an EMBL/GenBank/DDBJ whole genome shotgun (WGS) entry which is preliminary data.</text>
</comment>
<dbReference type="Proteomes" id="UP000701801">
    <property type="component" value="Unassembled WGS sequence"/>
</dbReference>
<keyword evidence="2" id="KW-1185">Reference proteome</keyword>
<dbReference type="OrthoDB" id="2821964at2759"/>
<protein>
    <recommendedName>
        <fullName evidence="3">ABA 3 protein</fullName>
    </recommendedName>
</protein>
<dbReference type="AlphaFoldDB" id="A0A9N9LSC4"/>
<name>A0A9N9LSC4_9HELO</name>
<sequence>MAAPSSEQEVLDEEPVLQDQWYYPQDLENDLQGINLREDQICEAINTAWEYVRIAIPNYTNWNRHIAFTRLILIAVVAEMRGNLVDVVANDNILGFHLEELIDTVFACTPGHKDMAREFRCFLLFTAQKVSGRRSSDFFRRYVNALAHSLQNWFRLRDCDALARFSIAGAMACNDWDEFWFGEEKLQILMEIAETHYDAVAFYKHRAEGEIHNTFGYIDSGLRVASFHRTREVLWRFEVAWARIPRYQCVLNLIRNFGGPLHMTARRYRFVEDGLAIGKPETENVVHKTRQNFKLWNRVDATHISEFSPPNLPTQLKYLSEKMVNATTLPTLSQTSYYSGVVAQRDRLMLHGLLEMLEMGESERCKHCRYRQSYGAEGLGVFGGVELCGSCKEVWREYMEDLAACAESVFPDLLTVKSRKPASTVS</sequence>
<dbReference type="EMBL" id="CAJVRM010000335">
    <property type="protein sequence ID" value="CAG8979763.1"/>
    <property type="molecule type" value="Genomic_DNA"/>
</dbReference>
<evidence type="ECO:0000313" key="2">
    <source>
        <dbReference type="Proteomes" id="UP000701801"/>
    </source>
</evidence>
<reference evidence="1" key="1">
    <citation type="submission" date="2021-07" db="EMBL/GenBank/DDBJ databases">
        <authorList>
            <person name="Durling M."/>
        </authorList>
    </citation>
    <scope>NUCLEOTIDE SEQUENCE</scope>
</reference>
<evidence type="ECO:0000313" key="1">
    <source>
        <dbReference type="EMBL" id="CAG8979763.1"/>
    </source>
</evidence>
<gene>
    <name evidence="1" type="ORF">HYALB_00012400</name>
</gene>
<accession>A0A9N9LSC4</accession>